<keyword evidence="6" id="KW-1185">Reference proteome</keyword>
<keyword evidence="2 4" id="KW-0732">Signal</keyword>
<name>A0A8J7RMR9_9BACT</name>
<dbReference type="EMBL" id="JAFIDN010000015">
    <property type="protein sequence ID" value="MBP3193830.1"/>
    <property type="molecule type" value="Genomic_DNA"/>
</dbReference>
<organism evidence="5 6">
    <name type="scientific">Natronogracilivirga saccharolytica</name>
    <dbReference type="NCBI Taxonomy" id="2812953"/>
    <lineage>
        <taxon>Bacteria</taxon>
        <taxon>Pseudomonadati</taxon>
        <taxon>Balneolota</taxon>
        <taxon>Balneolia</taxon>
        <taxon>Balneolales</taxon>
        <taxon>Cyclonatronaceae</taxon>
        <taxon>Natronogracilivirga</taxon>
    </lineage>
</organism>
<feature type="signal peptide" evidence="4">
    <location>
        <begin position="1"/>
        <end position="20"/>
    </location>
</feature>
<dbReference type="GO" id="GO:0009289">
    <property type="term" value="C:pilus"/>
    <property type="evidence" value="ECO:0007669"/>
    <property type="project" value="InterPro"/>
</dbReference>
<dbReference type="InterPro" id="IPR009742">
    <property type="entry name" value="Curlin_rpt"/>
</dbReference>
<evidence type="ECO:0000256" key="4">
    <source>
        <dbReference type="SAM" id="SignalP"/>
    </source>
</evidence>
<dbReference type="GO" id="GO:0007155">
    <property type="term" value="P:cell adhesion"/>
    <property type="evidence" value="ECO:0007669"/>
    <property type="project" value="InterPro"/>
</dbReference>
<evidence type="ECO:0000313" key="5">
    <source>
        <dbReference type="EMBL" id="MBP3193830.1"/>
    </source>
</evidence>
<gene>
    <name evidence="5" type="ORF">NATSA_14225</name>
</gene>
<evidence type="ECO:0000256" key="2">
    <source>
        <dbReference type="ARBA" id="ARBA00022729"/>
    </source>
</evidence>
<evidence type="ECO:0000256" key="1">
    <source>
        <dbReference type="ARBA" id="ARBA00009766"/>
    </source>
</evidence>
<sequence length="332" mass="35338">MKNITTLLVLILFTAGMAVAQNNEASVAQNGNDNDATIDQVGADHEASITQVSSRHDGTIDQEGEGHQASLTQEDGKSGYSGQDYQVGTITQRGLNQIANVIMRSDRLGSNATVDQDGADNEVYLRQQHSGNYTATLTQDGSDNYIWANQRESFSQYLNVLQEGDNNRFFGSLGSGSSNTEVTQSSDDNLVVIQQGRHSGAGAGAEAIIEQSVGNGNIVELTQGSDETALFTQEGNSNMIEGPGSGFDWGFGSVADLETDEGSARQRGGAFAEVDQFGDYNTLWLDQDGASDATVLQDGDWNSASVYQSGDNNIANITSDGSYNTASIRQQQ</sequence>
<dbReference type="AlphaFoldDB" id="A0A8J7RMR9"/>
<feature type="region of interest" description="Disordered" evidence="3">
    <location>
        <begin position="50"/>
        <end position="80"/>
    </location>
</feature>
<proteinExistence type="inferred from homology"/>
<feature type="chain" id="PRO_5035285166" description="Curlin associated repeat-containing protein" evidence="4">
    <location>
        <begin position="21"/>
        <end position="332"/>
    </location>
</feature>
<comment type="caution">
    <text evidence="5">The sequence shown here is derived from an EMBL/GenBank/DDBJ whole genome shotgun (WGS) entry which is preliminary data.</text>
</comment>
<evidence type="ECO:0008006" key="7">
    <source>
        <dbReference type="Google" id="ProtNLM"/>
    </source>
</evidence>
<dbReference type="RefSeq" id="WP_210513289.1">
    <property type="nucleotide sequence ID" value="NZ_JAFIDN010000015.1"/>
</dbReference>
<comment type="similarity">
    <text evidence="1">Belongs to the CsgA/CsgB family.</text>
</comment>
<evidence type="ECO:0000313" key="6">
    <source>
        <dbReference type="Proteomes" id="UP000673975"/>
    </source>
</evidence>
<evidence type="ECO:0000256" key="3">
    <source>
        <dbReference type="SAM" id="MobiDB-lite"/>
    </source>
</evidence>
<dbReference type="Pfam" id="PF07012">
    <property type="entry name" value="Curlin_rpt"/>
    <property type="match status" value="2"/>
</dbReference>
<protein>
    <recommendedName>
        <fullName evidence="7">Curlin associated repeat-containing protein</fullName>
    </recommendedName>
</protein>
<accession>A0A8J7RMR9</accession>
<dbReference type="Proteomes" id="UP000673975">
    <property type="component" value="Unassembled WGS sequence"/>
</dbReference>
<reference evidence="5" key="1">
    <citation type="submission" date="2021-02" db="EMBL/GenBank/DDBJ databases">
        <title>Natronogracilivirga saccharolytica gen. nov. sp. nov. a new anaerobic, haloalkiliphilic carbohydrate-fermenting bacterium from soda lake and proposing of Cyclonatronumiaceae fam. nov. in the phylum Balneolaeota.</title>
        <authorList>
            <person name="Zhilina T.N."/>
            <person name="Sorokin D.Y."/>
            <person name="Zavarzina D.G."/>
            <person name="Toshchakov S.V."/>
            <person name="Kublanov I.V."/>
        </authorList>
    </citation>
    <scope>NUCLEOTIDE SEQUENCE</scope>
    <source>
        <strain evidence="5">Z-1702</strain>
    </source>
</reference>